<organism evidence="2 3">
    <name type="scientific">Amphibacillus indicireducens</name>
    <dbReference type="NCBI Taxonomy" id="1076330"/>
    <lineage>
        <taxon>Bacteria</taxon>
        <taxon>Bacillati</taxon>
        <taxon>Bacillota</taxon>
        <taxon>Bacilli</taxon>
        <taxon>Bacillales</taxon>
        <taxon>Bacillaceae</taxon>
        <taxon>Amphibacillus</taxon>
    </lineage>
</organism>
<feature type="chain" id="PRO_5045472287" description="Sporulation lipoprotein YhcN/YlaJ (Spore_YhcN_YlaJ)" evidence="1">
    <location>
        <begin position="27"/>
        <end position="153"/>
    </location>
</feature>
<accession>A0ABP7VP23</accession>
<keyword evidence="1" id="KW-0732">Signal</keyword>
<protein>
    <recommendedName>
        <fullName evidence="4">Sporulation lipoprotein YhcN/YlaJ (Spore_YhcN_YlaJ)</fullName>
    </recommendedName>
</protein>
<reference evidence="3" key="1">
    <citation type="journal article" date="2019" name="Int. J. Syst. Evol. Microbiol.">
        <title>The Global Catalogue of Microorganisms (GCM) 10K type strain sequencing project: providing services to taxonomists for standard genome sequencing and annotation.</title>
        <authorList>
            <consortium name="The Broad Institute Genomics Platform"/>
            <consortium name="The Broad Institute Genome Sequencing Center for Infectious Disease"/>
            <person name="Wu L."/>
            <person name="Ma J."/>
        </authorList>
    </citation>
    <scope>NUCLEOTIDE SEQUENCE [LARGE SCALE GENOMIC DNA]</scope>
    <source>
        <strain evidence="3">JCM 17250</strain>
    </source>
</reference>
<evidence type="ECO:0008006" key="4">
    <source>
        <dbReference type="Google" id="ProtNLM"/>
    </source>
</evidence>
<evidence type="ECO:0000313" key="3">
    <source>
        <dbReference type="Proteomes" id="UP001501734"/>
    </source>
</evidence>
<proteinExistence type="predicted"/>
<comment type="caution">
    <text evidence="2">The sequence shown here is derived from an EMBL/GenBank/DDBJ whole genome shotgun (WGS) entry which is preliminary data.</text>
</comment>
<feature type="signal peptide" evidence="1">
    <location>
        <begin position="1"/>
        <end position="26"/>
    </location>
</feature>
<name>A0ABP7VP23_9BACI</name>
<evidence type="ECO:0000313" key="2">
    <source>
        <dbReference type="EMBL" id="GAA4071191.1"/>
    </source>
</evidence>
<dbReference type="PROSITE" id="PS51257">
    <property type="entry name" value="PROKAR_LIPOPROTEIN"/>
    <property type="match status" value="1"/>
</dbReference>
<gene>
    <name evidence="2" type="ORF">GCM10022410_16050</name>
</gene>
<dbReference type="RefSeq" id="WP_344912027.1">
    <property type="nucleotide sequence ID" value="NZ_BAABDL010000085.1"/>
</dbReference>
<dbReference type="EMBL" id="BAABDL010000085">
    <property type="protein sequence ID" value="GAA4071191.1"/>
    <property type="molecule type" value="Genomic_DNA"/>
</dbReference>
<dbReference type="Proteomes" id="UP001501734">
    <property type="component" value="Unassembled WGS sequence"/>
</dbReference>
<evidence type="ECO:0000256" key="1">
    <source>
        <dbReference type="SAM" id="SignalP"/>
    </source>
</evidence>
<keyword evidence="3" id="KW-1185">Reference proteome</keyword>
<sequence>MQSKKNDLLLLFCSTLIFLVSCQNNQATPPANQERINTQPISYLDQDEHQVNQSVRNEFNQIAELTSVTYNQEIIMAIQVNQLAQFNEQKIAEEVEAYIEETFPNKQAKVSSDYKIFLEINRLKQEITQVNFNSEDFNQAFKEIKKLMKTPKD</sequence>